<evidence type="ECO:0000256" key="3">
    <source>
        <dbReference type="ARBA" id="ARBA00022679"/>
    </source>
</evidence>
<keyword evidence="2" id="KW-0489">Methyltransferase</keyword>
<keyword evidence="4" id="KW-0949">S-adenosyl-L-methionine</keyword>
<keyword evidence="3" id="KW-0808">Transferase</keyword>
<evidence type="ECO:0000256" key="2">
    <source>
        <dbReference type="ARBA" id="ARBA00022603"/>
    </source>
</evidence>
<dbReference type="InterPro" id="IPR028564">
    <property type="entry name" value="MT_TRM10-typ"/>
</dbReference>
<comment type="catalytic activity">
    <reaction evidence="5">
        <text>guanosine(9) in tRNA + S-adenosyl-L-methionine = N(1)-methylguanosine(9) in tRNA + S-adenosyl-L-homocysteine + H(+)</text>
        <dbReference type="Rhea" id="RHEA:43156"/>
        <dbReference type="Rhea" id="RHEA-COMP:10367"/>
        <dbReference type="Rhea" id="RHEA-COMP:10368"/>
        <dbReference type="ChEBI" id="CHEBI:15378"/>
        <dbReference type="ChEBI" id="CHEBI:57856"/>
        <dbReference type="ChEBI" id="CHEBI:59789"/>
        <dbReference type="ChEBI" id="CHEBI:73542"/>
        <dbReference type="ChEBI" id="CHEBI:74269"/>
        <dbReference type="EC" id="2.1.1.221"/>
    </reaction>
</comment>
<evidence type="ECO:0000313" key="9">
    <source>
        <dbReference type="RefSeq" id="XP_002739160.1"/>
    </source>
</evidence>
<name>A0ABM0GWY1_SACKO</name>
<evidence type="ECO:0000256" key="1">
    <source>
        <dbReference type="ARBA" id="ARBA00012797"/>
    </source>
</evidence>
<dbReference type="PANTHER" id="PTHR13563:SF13">
    <property type="entry name" value="TRNA METHYLTRANSFERASE 10 HOMOLOG A"/>
    <property type="match status" value="1"/>
</dbReference>
<dbReference type="EC" id="2.1.1.221" evidence="1"/>
<protein>
    <recommendedName>
        <fullName evidence="1">tRNA (guanine(9)-N(1))-methyltransferase</fullName>
        <ecNumber evidence="1">2.1.1.221</ecNumber>
    </recommendedName>
</protein>
<dbReference type="GeneID" id="100377539"/>
<gene>
    <name evidence="9" type="primary">LOC100377539</name>
</gene>
<keyword evidence="8" id="KW-1185">Reference proteome</keyword>
<dbReference type="Proteomes" id="UP000694865">
    <property type="component" value="Unplaced"/>
</dbReference>
<dbReference type="Gene3D" id="3.40.1280.30">
    <property type="match status" value="1"/>
</dbReference>
<accession>A0ABM0GWY1</accession>
<evidence type="ECO:0000259" key="7">
    <source>
        <dbReference type="PROSITE" id="PS51675"/>
    </source>
</evidence>
<evidence type="ECO:0000313" key="8">
    <source>
        <dbReference type="Proteomes" id="UP000694865"/>
    </source>
</evidence>
<proteinExistence type="predicted"/>
<reference evidence="9" key="1">
    <citation type="submission" date="2025-08" db="UniProtKB">
        <authorList>
            <consortium name="RefSeq"/>
        </authorList>
    </citation>
    <scope>IDENTIFICATION</scope>
    <source>
        <tissue evidence="9">Testes</tissue>
    </source>
</reference>
<dbReference type="PANTHER" id="PTHR13563">
    <property type="entry name" value="TRNA (GUANINE-9-) METHYLTRANSFERASE"/>
    <property type="match status" value="1"/>
</dbReference>
<dbReference type="PROSITE" id="PS51675">
    <property type="entry name" value="SAM_MT_TRM10"/>
    <property type="match status" value="1"/>
</dbReference>
<feature type="compositionally biased region" description="Basic and acidic residues" evidence="6">
    <location>
        <begin position="57"/>
        <end position="71"/>
    </location>
</feature>
<dbReference type="InterPro" id="IPR007356">
    <property type="entry name" value="tRNA_m1G_MeTrfase_euk"/>
</dbReference>
<dbReference type="RefSeq" id="XP_002739160.1">
    <property type="nucleotide sequence ID" value="XM_002739114.2"/>
</dbReference>
<evidence type="ECO:0000256" key="4">
    <source>
        <dbReference type="ARBA" id="ARBA00022691"/>
    </source>
</evidence>
<feature type="region of interest" description="Disordered" evidence="6">
    <location>
        <begin position="42"/>
        <end position="72"/>
    </location>
</feature>
<evidence type="ECO:0000256" key="5">
    <source>
        <dbReference type="ARBA" id="ARBA00048434"/>
    </source>
</evidence>
<dbReference type="CDD" id="cd18101">
    <property type="entry name" value="Trm10euk_A"/>
    <property type="match status" value="1"/>
</dbReference>
<organism evidence="8 9">
    <name type="scientific">Saccoglossus kowalevskii</name>
    <name type="common">Acorn worm</name>
    <dbReference type="NCBI Taxonomy" id="10224"/>
    <lineage>
        <taxon>Eukaryota</taxon>
        <taxon>Metazoa</taxon>
        <taxon>Hemichordata</taxon>
        <taxon>Enteropneusta</taxon>
        <taxon>Harrimaniidae</taxon>
        <taxon>Saccoglossus</taxon>
    </lineage>
</organism>
<dbReference type="InterPro" id="IPR038459">
    <property type="entry name" value="MT_TRM10-typ_sf"/>
</dbReference>
<sequence length="334" mass="38218">MADLSEGSERDTDITTKQLISDESEVVLSKRQRKKIIKHQKWLERKDEMRKNRKQRRKEEKMRKNEKREATGEPPLKIYKMCSEQASKVKVAIDCDYDDLMTEKDIRQFVKQIQRSYSENRRSPTPLQFYLCSLGGKTLGKIEECVQGYKNWDVYLKPEKVGEVFENDRIVYLTSDSPNVLETLEADKAYIIGGLVDHNHHKGLCYQRAVKAGFNHAQLPISEYIQLQSRKVLTINHVFEILVRYVQSNDWKEAFIKTIPQRKGVSEAIDANPCTVTSINNDSLAKEGTSIDSEPDDINQGTLIASIGCELKSEASTVTTVEVPVEEKSANTKL</sequence>
<feature type="domain" description="SAM-dependent MTase TRM10-type" evidence="7">
    <location>
        <begin position="77"/>
        <end position="266"/>
    </location>
</feature>
<evidence type="ECO:0000256" key="6">
    <source>
        <dbReference type="SAM" id="MobiDB-lite"/>
    </source>
</evidence>